<comment type="caution">
    <text evidence="5">The sequence shown here is derived from an EMBL/GenBank/DDBJ whole genome shotgun (WGS) entry which is preliminary data.</text>
</comment>
<protein>
    <submittedName>
        <fullName evidence="5">Ig domain-containing protein</fullName>
    </submittedName>
</protein>
<dbReference type="InterPro" id="IPR015919">
    <property type="entry name" value="Cadherin-like_sf"/>
</dbReference>
<dbReference type="RefSeq" id="WP_379843499.1">
    <property type="nucleotide sequence ID" value="NZ_JBHSMA010000002.1"/>
</dbReference>
<dbReference type="SMART" id="SM00736">
    <property type="entry name" value="CADG"/>
    <property type="match status" value="11"/>
</dbReference>
<feature type="domain" description="Dystroglycan-type cadherin-like" evidence="4">
    <location>
        <begin position="984"/>
        <end position="1077"/>
    </location>
</feature>
<evidence type="ECO:0000313" key="6">
    <source>
        <dbReference type="Proteomes" id="UP001596106"/>
    </source>
</evidence>
<dbReference type="PANTHER" id="PTHR24273">
    <property type="entry name" value="FI04643P-RELATED"/>
    <property type="match status" value="1"/>
</dbReference>
<feature type="domain" description="Dystroglycan-type cadherin-like" evidence="4">
    <location>
        <begin position="1176"/>
        <end position="1282"/>
    </location>
</feature>
<keyword evidence="2" id="KW-0326">Glycosidase</keyword>
<feature type="domain" description="Dystroglycan-type cadherin-like" evidence="4">
    <location>
        <begin position="1571"/>
        <end position="1663"/>
    </location>
</feature>
<proteinExistence type="predicted"/>
<evidence type="ECO:0000313" key="5">
    <source>
        <dbReference type="EMBL" id="MFC5409485.1"/>
    </source>
</evidence>
<feature type="domain" description="Dystroglycan-type cadherin-like" evidence="4">
    <location>
        <begin position="1078"/>
        <end position="1171"/>
    </location>
</feature>
<keyword evidence="3" id="KW-1133">Transmembrane helix</keyword>
<organism evidence="5 6">
    <name type="scientific">Larkinella bovis</name>
    <dbReference type="NCBI Taxonomy" id="683041"/>
    <lineage>
        <taxon>Bacteria</taxon>
        <taxon>Pseudomonadati</taxon>
        <taxon>Bacteroidota</taxon>
        <taxon>Cytophagia</taxon>
        <taxon>Cytophagales</taxon>
        <taxon>Spirosomataceae</taxon>
        <taxon>Larkinella</taxon>
    </lineage>
</organism>
<gene>
    <name evidence="5" type="ORF">ACFPMF_09215</name>
</gene>
<dbReference type="InterPro" id="IPR013783">
    <property type="entry name" value="Ig-like_fold"/>
</dbReference>
<name>A0ABW0IAC2_9BACT</name>
<dbReference type="SUPFAM" id="SSF49313">
    <property type="entry name" value="Cadherin-like"/>
    <property type="match status" value="11"/>
</dbReference>
<feature type="domain" description="Dystroglycan-type cadherin-like" evidence="4">
    <location>
        <begin position="1284"/>
        <end position="1376"/>
    </location>
</feature>
<evidence type="ECO:0000259" key="4">
    <source>
        <dbReference type="SMART" id="SM00736"/>
    </source>
</evidence>
<feature type="domain" description="Dystroglycan-type cadherin-like" evidence="4">
    <location>
        <begin position="1473"/>
        <end position="1566"/>
    </location>
</feature>
<dbReference type="EMBL" id="JBHSMA010000002">
    <property type="protein sequence ID" value="MFC5409485.1"/>
    <property type="molecule type" value="Genomic_DNA"/>
</dbReference>
<feature type="domain" description="Dystroglycan-type cadherin-like" evidence="4">
    <location>
        <begin position="492"/>
        <end position="583"/>
    </location>
</feature>
<dbReference type="Gene3D" id="2.60.40.10">
    <property type="entry name" value="Immunoglobulins"/>
    <property type="match status" value="11"/>
</dbReference>
<dbReference type="InterPro" id="IPR013529">
    <property type="entry name" value="Glyco_hydro_42_N"/>
</dbReference>
<dbReference type="PANTHER" id="PTHR24273:SF32">
    <property type="entry name" value="HYALIN"/>
    <property type="match status" value="1"/>
</dbReference>
<dbReference type="Pfam" id="PF02449">
    <property type="entry name" value="Glyco_hydro_42"/>
    <property type="match status" value="1"/>
</dbReference>
<dbReference type="Pfam" id="PF05345">
    <property type="entry name" value="He_PIG"/>
    <property type="match status" value="11"/>
</dbReference>
<evidence type="ECO:0000256" key="1">
    <source>
        <dbReference type="ARBA" id="ARBA00022801"/>
    </source>
</evidence>
<keyword evidence="3" id="KW-0472">Membrane</keyword>
<feature type="domain" description="Dystroglycan-type cadherin-like" evidence="4">
    <location>
        <begin position="586"/>
        <end position="676"/>
    </location>
</feature>
<feature type="domain" description="Dystroglycan-type cadherin-like" evidence="4">
    <location>
        <begin position="1378"/>
        <end position="1471"/>
    </location>
</feature>
<dbReference type="SUPFAM" id="SSF51445">
    <property type="entry name" value="(Trans)glycosidases"/>
    <property type="match status" value="1"/>
</dbReference>
<dbReference type="NCBIfam" id="TIGR04183">
    <property type="entry name" value="Por_Secre_tail"/>
    <property type="match status" value="1"/>
</dbReference>
<feature type="domain" description="Dystroglycan-type cadherin-like" evidence="4">
    <location>
        <begin position="888"/>
        <end position="980"/>
    </location>
</feature>
<dbReference type="InterPro" id="IPR026444">
    <property type="entry name" value="Secre_tail"/>
</dbReference>
<dbReference type="Gene3D" id="3.20.20.80">
    <property type="entry name" value="Glycosidases"/>
    <property type="match status" value="1"/>
</dbReference>
<keyword evidence="6" id="KW-1185">Reference proteome</keyword>
<keyword evidence="3" id="KW-0812">Transmembrane</keyword>
<dbReference type="Proteomes" id="UP001596106">
    <property type="component" value="Unassembled WGS sequence"/>
</dbReference>
<keyword evidence="1" id="KW-0378">Hydrolase</keyword>
<dbReference type="InterPro" id="IPR017853">
    <property type="entry name" value="GH"/>
</dbReference>
<feature type="domain" description="Dystroglycan-type cadherin-like" evidence="4">
    <location>
        <begin position="795"/>
        <end position="887"/>
    </location>
</feature>
<evidence type="ECO:0000256" key="3">
    <source>
        <dbReference type="SAM" id="Phobius"/>
    </source>
</evidence>
<sequence>MVAKLPIRILGNAFNVALLLVVTFYVGYAHSLTKPSEPRTKGAKRAAIELDTNRYIGLTIFNFERIAERDDERIRHSAQHGCNAVEITINWDRIYPTINSTAYWDVVDSHIRTAEDHNLKIALRVHVGRDADKLGGFWGVHETMQAADSARNTKTGIVQFTFAHERTVDRAMAFVQEVASRYHYLQKQGKLLFFSVVSSPALEAEYTPVYDPPSGSGKYVVPYDYSIHELTGFRQYLQARFSLSQLNQRWGTDFSTWNKVMPPANNKSNPYAVHDGVRGQDWYVFRHRQLKKFIDKVDGAVKSVDPSIVVINQHGCVWDRLSGLRATFAFKNLAENADGLKFNDGPDYNHRFSMDVVRSNLKPGAFMVNAVDGMFHPSVSAEKYYEQIAQCYEHGAKMLTLANFGGLDARPKLEKLIHMVVDSNKLLQKRVTQVQTVGAAIGYKLSDILKSSSIAQERWSQRYNQNGKKPVRIELDEDLLRNEPPVINSLPVVSKPLVDQNAIVGQPFSYSIGSTFTDSDGTIVSVEASNLPIGIGWSSATGEFSGTPTRVEATLVTLTARDNLGATVTASFRLTVTDPTTTNQPPVAPIVAAQNGQVGTAFAYTLPAFTDPENLPLSHSLTGLPAGLTFSTETRVLSGTPATAGVYSLTYSASDPSEIVSTTFFQFTVKDVPPPPIRTGNFEGYFDTYNCEGDIWGWVWDRNLPNTPMPIEVLDGLNVIGKFTADLYRPDLVAAKKGNAQHGYQFLIPNSVKDGLPHVISMRIENSEYYLKGSPKTVVCPPSTAQTTDPSNKPPVAVPIPIQNAYLQVPFSYTLPEFTHEDGQTLIYAVSGGVAGLTYNQATRTFSGVPSQTGTFTASVIVSDGEGGYTPATVTVVVTAAPANRPPVVAQPIPNQTATVDQAFTYTLPANTFTDPDNNLTGLQVSGLPNSFSYTTANRTISGTPTAAGIITVTVKAVDAVNASVTTTFNITVEAPPVQNQPPVIVQDPVSQTAVVGQSYHFQIPLQTFSDPDGTIASIAVSGLPAGLTYTQSSRTISGTLTTPQTATISVTATDNGGATVTVSFQLTVVPPANQTPKVSSPIPDQVATVGKALTYQLGAETFADSDGRIENVEIVSGLPAGLTYTQSSRTISGTPTTPTTTTVTVKATDNEGASVTTTFRFTVNAAPIPDNKPPVVVEPIPDQTATIGQAFTYAISGSVFTDPDGNITTVEVLSSLPDGLTYSPPVRTISGVPSAKVAQRGLTASVSEPLITTVVVKATDNHGGWVTTSFRLTVNPAPNEPPVVSSPIPAQTATVGKSFVYTIGDDIFSDSDGHIANVEVSGLPTGLAYTQHSRVIAGIPTVAGSATVTVTATDNQGATVTTSFRLTVSPAPNEPPVVSQTIPDQSATVGQNFSYTLGTGVFTDPDGVIARVEITSGLPTGLAYTQHSRVIAGTPTAAGSSTVTVKATDNQGATVTTTFRLTVSPAPNEPPVVSQTIPDQTATVGQTFTYTIGAGVFTDPDGSIAKVEITSGLPAGLTYTQNTRSMTGKPTTAGVATVTVKATDNQGAAVTTTFRVTVNPAPSGGNQPPVLLSPIPDQTFVTSEEYTYMLGKTQFTDPDGSIASVEIAGLPAGLVYNKAAGIIGGKPSKAGVYKVEVKAIDNKGASTTVNFTITVIENAVMKLYKAGKGPEAQNFIQELKGGEVLYLTNLPASVNFFFEFVTKVSSVKFELRGPKTVVFQENFAPWALCGDNGGTNLLPGTYSLKVTGYKKPNLQSNLLVERLIVFEVKSSSGKRENAETAVASSEPVTGVWGVYPNPFRDQLVVTIPGEAQTAFGPLAPYRFSIVSPSGQQYTVPEQDTRIEGSNAILNVQAAGLQPGLYFLQIRRGEGRLHTLKIVKE</sequence>
<evidence type="ECO:0000256" key="2">
    <source>
        <dbReference type="ARBA" id="ARBA00023295"/>
    </source>
</evidence>
<reference evidence="6" key="1">
    <citation type="journal article" date="2019" name="Int. J. Syst. Evol. Microbiol.">
        <title>The Global Catalogue of Microorganisms (GCM) 10K type strain sequencing project: providing services to taxonomists for standard genome sequencing and annotation.</title>
        <authorList>
            <consortium name="The Broad Institute Genomics Platform"/>
            <consortium name="The Broad Institute Genome Sequencing Center for Infectious Disease"/>
            <person name="Wu L."/>
            <person name="Ma J."/>
        </authorList>
    </citation>
    <scope>NUCLEOTIDE SEQUENCE [LARGE SCALE GENOMIC DNA]</scope>
    <source>
        <strain evidence="6">CCUG 55250</strain>
    </source>
</reference>
<accession>A0ABW0IAC2</accession>
<feature type="transmembrane region" description="Helical" evidence="3">
    <location>
        <begin position="9"/>
        <end position="28"/>
    </location>
</feature>
<dbReference type="InterPro" id="IPR006644">
    <property type="entry name" value="Cadg"/>
</dbReference>